<name>A0A379KHA6_PSEPU</name>
<dbReference type="Pfam" id="PF09369">
    <property type="entry name" value="MZB"/>
    <property type="match status" value="1"/>
</dbReference>
<evidence type="ECO:0000313" key="6">
    <source>
        <dbReference type="Proteomes" id="UP000254602"/>
    </source>
</evidence>
<keyword evidence="2" id="KW-0067">ATP-binding</keyword>
<dbReference type="GO" id="GO:0005524">
    <property type="term" value="F:ATP binding"/>
    <property type="evidence" value="ECO:0007669"/>
    <property type="project" value="UniProtKB-KW"/>
</dbReference>
<dbReference type="InterPro" id="IPR014001">
    <property type="entry name" value="Helicase_ATP-bd"/>
</dbReference>
<dbReference type="SMART" id="SM00487">
    <property type="entry name" value="DEXDc"/>
    <property type="match status" value="1"/>
</dbReference>
<dbReference type="PANTHER" id="PTHR47957">
    <property type="entry name" value="ATP-DEPENDENT HELICASE HRQ1"/>
    <property type="match status" value="1"/>
</dbReference>
<dbReference type="GO" id="GO:0003676">
    <property type="term" value="F:nucleic acid binding"/>
    <property type="evidence" value="ECO:0007669"/>
    <property type="project" value="InterPro"/>
</dbReference>
<evidence type="ECO:0000313" key="5">
    <source>
        <dbReference type="EMBL" id="SUD67278.1"/>
    </source>
</evidence>
<dbReference type="SUPFAM" id="SSF52540">
    <property type="entry name" value="P-loop containing nucleoside triphosphate hydrolases"/>
    <property type="match status" value="2"/>
</dbReference>
<gene>
    <name evidence="5" type="ORF">NCTC7914_01352</name>
</gene>
<evidence type="ECO:0000259" key="3">
    <source>
        <dbReference type="PROSITE" id="PS51192"/>
    </source>
</evidence>
<keyword evidence="1" id="KW-0547">Nucleotide-binding</keyword>
<sequence length="2145" mass="240160">MIPGLLASEVSAALREFIITGFETETAPFRGEFRRLVEEQQDGEAFIKGPYVTVGLPFLSGQSGCDFFSGFKTEFPPHAHQEQAWRRLAANGKAANALVATGTGSGKTECFMYPVLDFCQKAGKPGIKAIVIYPMNALATDQAKRFAKEIYNQPSLKGLRVGLFVGGDGQGIKSMGPDQVITDKETLRQNPPDVLLTNYKMLDYLLMRPQDQKLWVNNGPDTLRYLVVDELHTFDGAQGTDLSLLIRRLRARFELAPERLICVGTSATLGGEDSVAGLLQYASDIFSAPFPREAVITEQRQSPDEFIDTLSFLNLNPDIAPETLQVALRQGLNEYLLVAYELYFSKQPEMDLQEMPGRIALGKELKQHGQLANLLRHLRQGDKTPTFRELANRLAAQIPKRFQRQPEQALIALLSLTAHARAETKLPLMQLRLQLWARELRRIVGTLREPVPADDLEIEETDSNKRLPPLLAFGDDPPARDKQQIRLPLVQCRECHGTAWLTRMEVAQPVNQQIELDLANIYSAFFSNHQETGLLMPWQPSGDKQMSGPRLTHFRVCRECGFTAGLEHSGGCKACQAGNEALVRVSRPDLLKEERVGQVNRVVHQHNCPYCSAKASLVVFGARAASLSAVAIHQLFSSRDNDDRKLLTFSDSVQDAAHRAGFFAARTWQNNVRMALTQLLENHTGPVPLLQIPELFERYWLEHEGQHGHLALPYYLREFMPPDKRFDGDFEFFEQSGEVRNPVRHLKIIRNRMLWQVLEDLGWRAQVGRSLNRLGIAALEWPLDKVQQAAKRWATEVNNTLGYRIDSEAAQQYMQGLMLHLVYLGAFALEDLASYRWNSGKSYLLNLLDYAPASGPSAARPRYPAASNGDGFEVLSGSQGASWYQRWLACLNPGELVDRKQLESVLGASLKALCATGLLKEELSERGVQLWAVVPDVLQVTTEVHNVECPGHRSLLLPASHAKAWLGMPLLNAAHPDLHYLQVVPPRDSLYRNLFRHGVIHRVIAHEHTGLLSTPERIRVENSFMREGGKPWEYNLLSATPTLEMGIDIGNLSSVLLCSVPPAQANYLQRVGRGGRRDGNSFVLTVANGRPHDLVFYADPSRMLDTPVEPPAVFLKARYVLRRQLLAYAMDCWTRESRGDNLVPSNMQPVLDAVEKVQEDRFPYTLLNFLKHNMQEIWDGFSAYVAMELSGDDLELLRQFLFGGPQHLDDHLQLYVLGRLKVVADERANMAARSADLKKQIDKLVKAPQDEHTRDELAELEREREGFNRLRYVMNRRETLNFLTDEGLLPNYAFPEEGATLHSVIFRSEKATSGDGAERELIKREYEYQRPAQAALTELAPESVFYAGNRKVKISRVETAKGRNIQDWRFCPRCHYSAAADNPTAGFSEKLCPRCHTSQWGDSSARTKMLKMTQVYAFTNSRDALLNDHSDDREPVFFSKQMLIDFKPADIHITWVLDDKDRPFGFEFIRSATFLEVNFGRRDGDEMMFEVAGEQLQRSGFAVCRECGSVQSRKVMAGKGEPVHLKSCSYAKGVKKLVSGGDDFGLDNCLYLYRQFTSEALRILLPRLATGGTEEQINSFVAALQLGLKRRFGGKVDHLRVAHQSEPIGETDERRHFIVLYDSVPGGTGYLHELLSRAENMQAVFRMAYDVMEACDCYEHTMDGCYRCLLEYRNAYGMESTSKAIALEMLKDIVEGEHEWVQNSESLSSLSGNPWVESELEARFPEALARFSGMDCVSGQKVRVSADIIHGKTGYRLTIGEQAYEVEPQVDLGKAEGVQFASRPDFVLWPASAGFKPVAIFLDGYQFHGQKSSEDLIKRQSLMHTGFVVWTLNWYDVNKVIGDKASDVPLLTGMTSPAQHHQAIAGLAKLAGTANTAQHLSMPTFDLLMHFLADQNPQALSEQALFFILQCLPAASLADAEVRAKLLQSLHGLPVSFTDQQPEPIALGGAVEFKDAQGAALISLGFIAGADLVRQFDLNQALVSFCYDLKQGSEEAARYQWQRFWAAVNFLQFLPLFYAWTPQSKHDGTAAGLLWPLVGAVAEESVEARQLPNWFQLLDENVATALGEHQIAWPMSAVVGDAVMDEQGEVVGEAELLLPEQKIALLLEHLEDQQAAMAYLQKAGWIIVSSADDLAKAITQLNSGA</sequence>
<dbReference type="EMBL" id="UGUY01000001">
    <property type="protein sequence ID" value="SUD67278.1"/>
    <property type="molecule type" value="Genomic_DNA"/>
</dbReference>
<evidence type="ECO:0000256" key="1">
    <source>
        <dbReference type="ARBA" id="ARBA00022741"/>
    </source>
</evidence>
<feature type="domain" description="Helicase ATP-binding" evidence="3">
    <location>
        <begin position="88"/>
        <end position="287"/>
    </location>
</feature>
<dbReference type="PROSITE" id="PS51192">
    <property type="entry name" value="HELICASE_ATP_BIND_1"/>
    <property type="match status" value="1"/>
</dbReference>
<accession>A0A379KHA6</accession>
<keyword evidence="5" id="KW-0378">Hydrolase</keyword>
<dbReference type="GO" id="GO:0036297">
    <property type="term" value="P:interstrand cross-link repair"/>
    <property type="evidence" value="ECO:0007669"/>
    <property type="project" value="TreeGrafter"/>
</dbReference>
<reference evidence="5 6" key="1">
    <citation type="submission" date="2018-06" db="EMBL/GenBank/DDBJ databases">
        <authorList>
            <consortium name="Pathogen Informatics"/>
            <person name="Doyle S."/>
        </authorList>
    </citation>
    <scope>NUCLEOTIDE SEQUENCE [LARGE SCALE GENOMIC DNA]</scope>
    <source>
        <strain evidence="5 6">NCTC7914</strain>
    </source>
</reference>
<dbReference type="InterPro" id="IPR018973">
    <property type="entry name" value="MZB"/>
</dbReference>
<dbReference type="SMART" id="SM00490">
    <property type="entry name" value="HELICc"/>
    <property type="match status" value="1"/>
</dbReference>
<dbReference type="InterPro" id="IPR001650">
    <property type="entry name" value="Helicase_C-like"/>
</dbReference>
<dbReference type="PANTHER" id="PTHR47957:SF3">
    <property type="entry name" value="ATP-DEPENDENT HELICASE HRQ1"/>
    <property type="match status" value="1"/>
</dbReference>
<dbReference type="Pfam" id="PF00270">
    <property type="entry name" value="DEAD"/>
    <property type="match status" value="1"/>
</dbReference>
<evidence type="ECO:0000259" key="4">
    <source>
        <dbReference type="PROSITE" id="PS51194"/>
    </source>
</evidence>
<dbReference type="RefSeq" id="WP_115273529.1">
    <property type="nucleotide sequence ID" value="NZ_UGUY01000001.1"/>
</dbReference>
<protein>
    <submittedName>
        <fullName evidence="5">Helicase</fullName>
    </submittedName>
</protein>
<feature type="domain" description="Helicase C-terminal" evidence="4">
    <location>
        <begin position="939"/>
        <end position="1119"/>
    </location>
</feature>
<dbReference type="Proteomes" id="UP000254602">
    <property type="component" value="Unassembled WGS sequence"/>
</dbReference>
<dbReference type="InterPro" id="IPR011545">
    <property type="entry name" value="DEAD/DEAH_box_helicase_dom"/>
</dbReference>
<evidence type="ECO:0000256" key="2">
    <source>
        <dbReference type="ARBA" id="ARBA00022840"/>
    </source>
</evidence>
<dbReference type="InterPro" id="IPR027417">
    <property type="entry name" value="P-loop_NTPase"/>
</dbReference>
<organism evidence="5 6">
    <name type="scientific">Pseudomonas putida</name>
    <name type="common">Arthrobacter siderocapsulatus</name>
    <dbReference type="NCBI Taxonomy" id="303"/>
    <lineage>
        <taxon>Bacteria</taxon>
        <taxon>Pseudomonadati</taxon>
        <taxon>Pseudomonadota</taxon>
        <taxon>Gammaproteobacteria</taxon>
        <taxon>Pseudomonadales</taxon>
        <taxon>Pseudomonadaceae</taxon>
        <taxon>Pseudomonas</taxon>
    </lineage>
</organism>
<keyword evidence="5" id="KW-0347">Helicase</keyword>
<dbReference type="Pfam" id="PF00271">
    <property type="entry name" value="Helicase_C"/>
    <property type="match status" value="1"/>
</dbReference>
<proteinExistence type="predicted"/>
<dbReference type="GO" id="GO:0043138">
    <property type="term" value="F:3'-5' DNA helicase activity"/>
    <property type="evidence" value="ECO:0007669"/>
    <property type="project" value="TreeGrafter"/>
</dbReference>
<dbReference type="PROSITE" id="PS51194">
    <property type="entry name" value="HELICASE_CTER"/>
    <property type="match status" value="1"/>
</dbReference>
<dbReference type="Gene3D" id="3.40.50.300">
    <property type="entry name" value="P-loop containing nucleotide triphosphate hydrolases"/>
    <property type="match status" value="2"/>
</dbReference>
<dbReference type="GO" id="GO:0006289">
    <property type="term" value="P:nucleotide-excision repair"/>
    <property type="evidence" value="ECO:0007669"/>
    <property type="project" value="TreeGrafter"/>
</dbReference>